<evidence type="ECO:0000313" key="3">
    <source>
        <dbReference type="Proteomes" id="UP000030002"/>
    </source>
</evidence>
<organism evidence="2 3">
    <name type="scientific">Knoellia sinensis KCTC 19936</name>
    <dbReference type="NCBI Taxonomy" id="1385520"/>
    <lineage>
        <taxon>Bacteria</taxon>
        <taxon>Bacillati</taxon>
        <taxon>Actinomycetota</taxon>
        <taxon>Actinomycetes</taxon>
        <taxon>Micrococcales</taxon>
        <taxon>Intrasporangiaceae</taxon>
        <taxon>Knoellia</taxon>
    </lineage>
</organism>
<reference evidence="2 3" key="1">
    <citation type="submission" date="2013-08" db="EMBL/GenBank/DDBJ databases">
        <title>The genome sequence of Knoellia sinensis.</title>
        <authorList>
            <person name="Zhu W."/>
            <person name="Wang G."/>
        </authorList>
    </citation>
    <scope>NUCLEOTIDE SEQUENCE [LARGE SCALE GENOMIC DNA]</scope>
    <source>
        <strain evidence="2 3">KCTC 19936</strain>
    </source>
</reference>
<feature type="signal peptide" evidence="1">
    <location>
        <begin position="1"/>
        <end position="35"/>
    </location>
</feature>
<keyword evidence="3" id="KW-1185">Reference proteome</keyword>
<evidence type="ECO:0000256" key="1">
    <source>
        <dbReference type="SAM" id="SignalP"/>
    </source>
</evidence>
<name>A0A0A0J3P3_9MICO</name>
<evidence type="ECO:0000313" key="2">
    <source>
        <dbReference type="EMBL" id="KGN30747.1"/>
    </source>
</evidence>
<dbReference type="AlphaFoldDB" id="A0A0A0J3P3"/>
<accession>A0A0A0J3P3</accession>
<dbReference type="Proteomes" id="UP000030002">
    <property type="component" value="Unassembled WGS sequence"/>
</dbReference>
<comment type="caution">
    <text evidence="2">The sequence shown here is derived from an EMBL/GenBank/DDBJ whole genome shotgun (WGS) entry which is preliminary data.</text>
</comment>
<keyword evidence="1" id="KW-0732">Signal</keyword>
<feature type="chain" id="PRO_5001964125" evidence="1">
    <location>
        <begin position="36"/>
        <end position="169"/>
    </location>
</feature>
<proteinExistence type="predicted"/>
<protein>
    <submittedName>
        <fullName evidence="2">Uncharacterized protein</fullName>
    </submittedName>
</protein>
<gene>
    <name evidence="2" type="ORF">N802_05950</name>
</gene>
<dbReference type="EMBL" id="AVPJ01000016">
    <property type="protein sequence ID" value="KGN30747.1"/>
    <property type="molecule type" value="Genomic_DNA"/>
</dbReference>
<sequence length="169" mass="18774">MTLREFDVREDLMLRRLAIALLAPSFVLVAAPAYAAPPTTTTTTTKGATETFVDVLWACGDTENAPLYTITTRGNSVVHETVFPDGRVHTMFKDQGRFSAVPFRDANLPSYSGRFTIHGNFNEKKKTSNGTFMISIRAKGSDGSTLRVHHTEHTNTRPNGTINERLRCR</sequence>